<keyword evidence="2" id="KW-1185">Reference proteome</keyword>
<protein>
    <submittedName>
        <fullName evidence="1">Uncharacterized protein</fullName>
    </submittedName>
</protein>
<dbReference type="Proteomes" id="UP000799771">
    <property type="component" value="Unassembled WGS sequence"/>
</dbReference>
<evidence type="ECO:0000313" key="1">
    <source>
        <dbReference type="EMBL" id="KAF2124434.1"/>
    </source>
</evidence>
<proteinExistence type="predicted"/>
<reference evidence="1" key="1">
    <citation type="journal article" date="2020" name="Stud. Mycol.">
        <title>101 Dothideomycetes genomes: a test case for predicting lifestyles and emergence of pathogens.</title>
        <authorList>
            <person name="Haridas S."/>
            <person name="Albert R."/>
            <person name="Binder M."/>
            <person name="Bloem J."/>
            <person name="Labutti K."/>
            <person name="Salamov A."/>
            <person name="Andreopoulos B."/>
            <person name="Baker S."/>
            <person name="Barry K."/>
            <person name="Bills G."/>
            <person name="Bluhm B."/>
            <person name="Cannon C."/>
            <person name="Castanera R."/>
            <person name="Culley D."/>
            <person name="Daum C."/>
            <person name="Ezra D."/>
            <person name="Gonzalez J."/>
            <person name="Henrissat B."/>
            <person name="Kuo A."/>
            <person name="Liang C."/>
            <person name="Lipzen A."/>
            <person name="Lutzoni F."/>
            <person name="Magnuson J."/>
            <person name="Mondo S."/>
            <person name="Nolan M."/>
            <person name="Ohm R."/>
            <person name="Pangilinan J."/>
            <person name="Park H.-J."/>
            <person name="Ramirez L."/>
            <person name="Alfaro M."/>
            <person name="Sun H."/>
            <person name="Tritt A."/>
            <person name="Yoshinaga Y."/>
            <person name="Zwiers L.-H."/>
            <person name="Turgeon B."/>
            <person name="Goodwin S."/>
            <person name="Spatafora J."/>
            <person name="Crous P."/>
            <person name="Grigoriev I."/>
        </authorList>
    </citation>
    <scope>NUCLEOTIDE SEQUENCE</scope>
    <source>
        <strain evidence="1">CBS 119687</strain>
    </source>
</reference>
<name>A0A6A5ZZV7_9PLEO</name>
<dbReference type="AlphaFoldDB" id="A0A6A5ZZV7"/>
<accession>A0A6A5ZZV7</accession>
<dbReference type="RefSeq" id="XP_033518827.1">
    <property type="nucleotide sequence ID" value="XM_033672084.1"/>
</dbReference>
<dbReference type="EMBL" id="ML977519">
    <property type="protein sequence ID" value="KAF2124434.1"/>
    <property type="molecule type" value="Genomic_DNA"/>
</dbReference>
<evidence type="ECO:0000313" key="2">
    <source>
        <dbReference type="Proteomes" id="UP000799771"/>
    </source>
</evidence>
<organism evidence="1 2">
    <name type="scientific">Dothidotthia symphoricarpi CBS 119687</name>
    <dbReference type="NCBI Taxonomy" id="1392245"/>
    <lineage>
        <taxon>Eukaryota</taxon>
        <taxon>Fungi</taxon>
        <taxon>Dikarya</taxon>
        <taxon>Ascomycota</taxon>
        <taxon>Pezizomycotina</taxon>
        <taxon>Dothideomycetes</taxon>
        <taxon>Pleosporomycetidae</taxon>
        <taxon>Pleosporales</taxon>
        <taxon>Dothidotthiaceae</taxon>
        <taxon>Dothidotthia</taxon>
    </lineage>
</organism>
<sequence length="137" mass="15419">MSLRWSRELASDVCLWTVMPGPITAQERAAKIGVNVLQRQRSRSPSTGAASLFDIVSRRCRVSNYRSRVTIPARADLCSIMTHRETKHEWSGVPSEDNLSSMHRDIDQTVLVAPYNPVARVEFLRAGLEISQAAIRR</sequence>
<dbReference type="GeneID" id="54412516"/>
<gene>
    <name evidence="1" type="ORF">P153DRAFT_411442</name>
</gene>